<dbReference type="InterPro" id="IPR006685">
    <property type="entry name" value="MscS_channel_2nd"/>
</dbReference>
<keyword evidence="2 6" id="KW-0812">Transmembrane</keyword>
<dbReference type="InterPro" id="IPR010920">
    <property type="entry name" value="LSM_dom_sf"/>
</dbReference>
<feature type="compositionally biased region" description="Polar residues" evidence="5">
    <location>
        <begin position="254"/>
        <end position="263"/>
    </location>
</feature>
<evidence type="ECO:0000313" key="8">
    <source>
        <dbReference type="EMBL" id="AFL90070.1"/>
    </source>
</evidence>
<proteinExistence type="predicted"/>
<dbReference type="eggNOG" id="COG0668">
    <property type="taxonomic scope" value="Bacteria"/>
</dbReference>
<dbReference type="GO" id="GO:0008381">
    <property type="term" value="F:mechanosensitive monoatomic ion channel activity"/>
    <property type="evidence" value="ECO:0007669"/>
    <property type="project" value="UniProtKB-ARBA"/>
</dbReference>
<evidence type="ECO:0000256" key="4">
    <source>
        <dbReference type="ARBA" id="ARBA00023136"/>
    </source>
</evidence>
<evidence type="ECO:0000259" key="7">
    <source>
        <dbReference type="Pfam" id="PF00924"/>
    </source>
</evidence>
<organism evidence="8 9">
    <name type="scientific">Terriglobus roseus (strain DSM 18391 / NRRL B-41598 / KBS 63)</name>
    <dbReference type="NCBI Taxonomy" id="926566"/>
    <lineage>
        <taxon>Bacteria</taxon>
        <taxon>Pseudomonadati</taxon>
        <taxon>Acidobacteriota</taxon>
        <taxon>Terriglobia</taxon>
        <taxon>Terriglobales</taxon>
        <taxon>Acidobacteriaceae</taxon>
        <taxon>Terriglobus</taxon>
    </lineage>
</organism>
<dbReference type="Pfam" id="PF00924">
    <property type="entry name" value="MS_channel_2nd"/>
    <property type="match status" value="1"/>
</dbReference>
<name>I3ZLF2_TERRK</name>
<dbReference type="OrthoDB" id="9809206at2"/>
<accession>I3ZLF2</accession>
<dbReference type="SUPFAM" id="SSF50182">
    <property type="entry name" value="Sm-like ribonucleoproteins"/>
    <property type="match status" value="1"/>
</dbReference>
<evidence type="ECO:0000256" key="3">
    <source>
        <dbReference type="ARBA" id="ARBA00022989"/>
    </source>
</evidence>
<evidence type="ECO:0000256" key="5">
    <source>
        <dbReference type="SAM" id="MobiDB-lite"/>
    </source>
</evidence>
<dbReference type="AlphaFoldDB" id="I3ZLF2"/>
<feature type="domain" description="Mechanosensitive ion channel MscS" evidence="7">
    <location>
        <begin position="410"/>
        <end position="447"/>
    </location>
</feature>
<dbReference type="RefSeq" id="WP_014787330.1">
    <property type="nucleotide sequence ID" value="NC_018014.1"/>
</dbReference>
<feature type="transmembrane region" description="Helical" evidence="6">
    <location>
        <begin position="365"/>
        <end position="387"/>
    </location>
</feature>
<comment type="subcellular location">
    <subcellularLocation>
        <location evidence="1">Membrane</location>
    </subcellularLocation>
</comment>
<dbReference type="Proteomes" id="UP000006056">
    <property type="component" value="Chromosome"/>
</dbReference>
<feature type="region of interest" description="Disordered" evidence="5">
    <location>
        <begin position="253"/>
        <end position="275"/>
    </location>
</feature>
<gene>
    <name evidence="8" type="ordered locus">Terro_3861</name>
</gene>
<dbReference type="KEGG" id="trs:Terro_3861"/>
<evidence type="ECO:0000313" key="9">
    <source>
        <dbReference type="Proteomes" id="UP000006056"/>
    </source>
</evidence>
<dbReference type="InterPro" id="IPR023408">
    <property type="entry name" value="MscS_beta-dom_sf"/>
</dbReference>
<dbReference type="EMBL" id="CP003379">
    <property type="protein sequence ID" value="AFL90070.1"/>
    <property type="molecule type" value="Genomic_DNA"/>
</dbReference>
<dbReference type="HOGENOM" id="CLU_450493_0_0_0"/>
<evidence type="ECO:0000256" key="1">
    <source>
        <dbReference type="ARBA" id="ARBA00004370"/>
    </source>
</evidence>
<evidence type="ECO:0000256" key="6">
    <source>
        <dbReference type="SAM" id="Phobius"/>
    </source>
</evidence>
<feature type="transmembrane region" description="Helical" evidence="6">
    <location>
        <begin position="393"/>
        <end position="418"/>
    </location>
</feature>
<keyword evidence="9" id="KW-1185">Reference proteome</keyword>
<feature type="transmembrane region" description="Helical" evidence="6">
    <location>
        <begin position="320"/>
        <end position="344"/>
    </location>
</feature>
<dbReference type="Gene3D" id="2.30.30.60">
    <property type="match status" value="1"/>
</dbReference>
<dbReference type="STRING" id="926566.Terro_3861"/>
<sequence>MRAFPAKSLTLPQRVGLWLLGCVVVIIFAVANVGTDLSLSQFSAPAEAPSSNTSVDQSLYVTARNLAALAATPQEQQYAVLAMRSADHELDQSFASVIRNSASQRLALTPAAVSVLQRAAELKQVIQADRAAVAAASAEGSDAPDGGDERLRTAQAQLVLDQDELENVQQDIAQMGGDPQTDVQQAFDQHRALESQAAILPRNAAPAALESSRSLHSVVGKVRILASLKERRSALIEARTKALAAQHRLQQQHEVLTNKSSVPPSGKDPASRAGKLANLQAAAEREKDMTVLDKRVRDLGQLAAVYEDWIHLMQSQRRALLASLAGDFLTIVMAVLGVFALSGLAQYLINRWEKSHHHRLKHPRVVITLFLEVVVVARIAVVIFGMPGDVSTIIGFVTAGITVTLKDFLVSFVGWFALMGRRGVQVGDWVEIDGTQGEVLEVTALHTYLLEVGNWATSGQFTGRQAVFMNKYAVEKKYFNFSTSEQWMWDELVIPVPATKSITQQMLAQVQQLIAAETQDDLAAAEASWGRLAATNGLEERKGAPTAVVRTSATGLEVVARYVTTAPAHFATAVRLRQVVLGALGLGLTADPDVLNSPSAT</sequence>
<reference evidence="8 9" key="1">
    <citation type="submission" date="2012-06" db="EMBL/GenBank/DDBJ databases">
        <title>Complete genome of Terriglobus roseus DSM 18391.</title>
        <authorList>
            <consortium name="US DOE Joint Genome Institute (JGI-PGF)"/>
            <person name="Lucas S."/>
            <person name="Copeland A."/>
            <person name="Lapidus A."/>
            <person name="Glavina del Rio T."/>
            <person name="Dalin E."/>
            <person name="Tice H."/>
            <person name="Bruce D."/>
            <person name="Goodwin L."/>
            <person name="Pitluck S."/>
            <person name="Peters L."/>
            <person name="Mikhailova N."/>
            <person name="Munk A.C.C."/>
            <person name="Kyrpides N."/>
            <person name="Mavromatis K."/>
            <person name="Ivanova N."/>
            <person name="Brettin T."/>
            <person name="Detter J.C."/>
            <person name="Han C."/>
            <person name="Larimer F."/>
            <person name="Land M."/>
            <person name="Hauser L."/>
            <person name="Markowitz V."/>
            <person name="Cheng J.-F."/>
            <person name="Hugenholtz P."/>
            <person name="Woyke T."/>
            <person name="Wu D."/>
            <person name="Brambilla E."/>
            <person name="Klenk H.-P."/>
            <person name="Eisen J.A."/>
        </authorList>
    </citation>
    <scope>NUCLEOTIDE SEQUENCE [LARGE SCALE GENOMIC DNA]</scope>
    <source>
        <strain evidence="9">DSM 18391 / NRRL B-41598 / KBS 63</strain>
    </source>
</reference>
<evidence type="ECO:0000256" key="2">
    <source>
        <dbReference type="ARBA" id="ARBA00022692"/>
    </source>
</evidence>
<keyword evidence="4 6" id="KW-0472">Membrane</keyword>
<protein>
    <submittedName>
        <fullName evidence="8">Small-conductance mechanosensitive channel</fullName>
    </submittedName>
</protein>
<dbReference type="GO" id="GO:0016020">
    <property type="term" value="C:membrane"/>
    <property type="evidence" value="ECO:0007669"/>
    <property type="project" value="UniProtKB-SubCell"/>
</dbReference>
<feature type="transmembrane region" description="Helical" evidence="6">
    <location>
        <begin position="15"/>
        <end position="34"/>
    </location>
</feature>
<keyword evidence="3 6" id="KW-1133">Transmembrane helix</keyword>